<organism evidence="1 3">
    <name type="scientific">Rotaria magnacalcarata</name>
    <dbReference type="NCBI Taxonomy" id="392030"/>
    <lineage>
        <taxon>Eukaryota</taxon>
        <taxon>Metazoa</taxon>
        <taxon>Spiralia</taxon>
        <taxon>Gnathifera</taxon>
        <taxon>Rotifera</taxon>
        <taxon>Eurotatoria</taxon>
        <taxon>Bdelloidea</taxon>
        <taxon>Philodinida</taxon>
        <taxon>Philodinidae</taxon>
        <taxon>Rotaria</taxon>
    </lineage>
</organism>
<dbReference type="Proteomes" id="UP000681967">
    <property type="component" value="Unassembled WGS sequence"/>
</dbReference>
<reference evidence="1" key="1">
    <citation type="submission" date="2021-02" db="EMBL/GenBank/DDBJ databases">
        <authorList>
            <person name="Nowell W R."/>
        </authorList>
    </citation>
    <scope>NUCLEOTIDE SEQUENCE</scope>
</reference>
<proteinExistence type="predicted"/>
<evidence type="ECO:0000313" key="3">
    <source>
        <dbReference type="Proteomes" id="UP000663855"/>
    </source>
</evidence>
<evidence type="ECO:0000313" key="1">
    <source>
        <dbReference type="EMBL" id="CAF1531459.1"/>
    </source>
</evidence>
<comment type="caution">
    <text evidence="1">The sequence shown here is derived from an EMBL/GenBank/DDBJ whole genome shotgun (WGS) entry which is preliminary data.</text>
</comment>
<name>A0A815VR55_9BILA</name>
<dbReference type="EMBL" id="CAJNOV010013753">
    <property type="protein sequence ID" value="CAF1531459.1"/>
    <property type="molecule type" value="Genomic_DNA"/>
</dbReference>
<protein>
    <submittedName>
        <fullName evidence="1">Uncharacterized protein</fullName>
    </submittedName>
</protein>
<dbReference type="AlphaFoldDB" id="A0A815VR55"/>
<evidence type="ECO:0000313" key="2">
    <source>
        <dbReference type="EMBL" id="CAF3932766.1"/>
    </source>
</evidence>
<gene>
    <name evidence="2" type="ORF">BYL167_LOCUS10097</name>
    <name evidence="1" type="ORF">CJN711_LOCUS29070</name>
</gene>
<sequence>MFLTWTIQVPYFKIIETALKRNLPLNNDNLPTPTDLSEENRLLVEDAFDEIFEYFEKRNDDKGYESVDKMNDLFIENIDECNNWKDVITIAFTKFVTKSVDSVFIEPTISVILNFITSLRDENLPPSKVEMKFNQEDKSLKQALAEYKSNNEMKRKAQFLVTELYSIIQKTIGLGDLNKK</sequence>
<dbReference type="EMBL" id="CAJOBH010002992">
    <property type="protein sequence ID" value="CAF3932766.1"/>
    <property type="molecule type" value="Genomic_DNA"/>
</dbReference>
<dbReference type="Proteomes" id="UP000663855">
    <property type="component" value="Unassembled WGS sequence"/>
</dbReference>
<accession>A0A815VR55</accession>